<accession>A0A9W5X7G9</accession>
<comment type="caution">
    <text evidence="7">The sequence shown here is derived from an EMBL/GenBank/DDBJ whole genome shotgun (WGS) entry which is preliminary data.</text>
</comment>
<keyword evidence="8" id="KW-1185">Reference proteome</keyword>
<name>A0A9W5X7G9_9BACI</name>
<evidence type="ECO:0000256" key="6">
    <source>
        <dbReference type="SAM" id="Phobius"/>
    </source>
</evidence>
<dbReference type="PANTHER" id="PTHR40035">
    <property type="entry name" value="ATP SYNTHASE PROTEIN I"/>
    <property type="match status" value="1"/>
</dbReference>
<gene>
    <name evidence="7" type="primary">atpI</name>
    <name evidence="7" type="ORF">GCM10011409_37160</name>
</gene>
<dbReference type="AlphaFoldDB" id="A0A9W5X7G9"/>
<feature type="transmembrane region" description="Helical" evidence="6">
    <location>
        <begin position="97"/>
        <end position="118"/>
    </location>
</feature>
<feature type="transmembrane region" description="Helical" evidence="6">
    <location>
        <begin position="34"/>
        <end position="52"/>
    </location>
</feature>
<dbReference type="GO" id="GO:0005886">
    <property type="term" value="C:plasma membrane"/>
    <property type="evidence" value="ECO:0007669"/>
    <property type="project" value="UniProtKB-SubCell"/>
</dbReference>
<evidence type="ECO:0000313" key="7">
    <source>
        <dbReference type="EMBL" id="GGB56155.1"/>
    </source>
</evidence>
<dbReference type="EMBL" id="BMJD01000042">
    <property type="protein sequence ID" value="GGB56155.1"/>
    <property type="molecule type" value="Genomic_DNA"/>
</dbReference>
<organism evidence="7 8">
    <name type="scientific">Lentibacillus populi</name>
    <dbReference type="NCBI Taxonomy" id="1827502"/>
    <lineage>
        <taxon>Bacteria</taxon>
        <taxon>Bacillati</taxon>
        <taxon>Bacillota</taxon>
        <taxon>Bacilli</taxon>
        <taxon>Bacillales</taxon>
        <taxon>Bacillaceae</taxon>
        <taxon>Lentibacillus</taxon>
    </lineage>
</organism>
<evidence type="ECO:0000256" key="4">
    <source>
        <dbReference type="ARBA" id="ARBA00022989"/>
    </source>
</evidence>
<evidence type="ECO:0000256" key="3">
    <source>
        <dbReference type="ARBA" id="ARBA00022692"/>
    </source>
</evidence>
<dbReference type="Pfam" id="PF03899">
    <property type="entry name" value="ATP-synt_I"/>
    <property type="match status" value="1"/>
</dbReference>
<dbReference type="InterPro" id="IPR005598">
    <property type="entry name" value="ATP_synth_I"/>
</dbReference>
<reference evidence="7" key="2">
    <citation type="submission" date="2020-09" db="EMBL/GenBank/DDBJ databases">
        <authorList>
            <person name="Sun Q."/>
            <person name="Zhou Y."/>
        </authorList>
    </citation>
    <scope>NUCLEOTIDE SEQUENCE</scope>
    <source>
        <strain evidence="7">CGMCC 1.15454</strain>
    </source>
</reference>
<evidence type="ECO:0000313" key="8">
    <source>
        <dbReference type="Proteomes" id="UP000621492"/>
    </source>
</evidence>
<evidence type="ECO:0000256" key="1">
    <source>
        <dbReference type="ARBA" id="ARBA00004651"/>
    </source>
</evidence>
<keyword evidence="2" id="KW-1003">Cell membrane</keyword>
<proteinExistence type="predicted"/>
<keyword evidence="5 6" id="KW-0472">Membrane</keyword>
<evidence type="ECO:0000256" key="2">
    <source>
        <dbReference type="ARBA" id="ARBA00022475"/>
    </source>
</evidence>
<reference evidence="7" key="1">
    <citation type="journal article" date="2014" name="Int. J. Syst. Evol. Microbiol.">
        <title>Complete genome sequence of Corynebacterium casei LMG S-19264T (=DSM 44701T), isolated from a smear-ripened cheese.</title>
        <authorList>
            <consortium name="US DOE Joint Genome Institute (JGI-PGF)"/>
            <person name="Walter F."/>
            <person name="Albersmeier A."/>
            <person name="Kalinowski J."/>
            <person name="Ruckert C."/>
        </authorList>
    </citation>
    <scope>NUCLEOTIDE SEQUENCE</scope>
    <source>
        <strain evidence="7">CGMCC 1.15454</strain>
    </source>
</reference>
<comment type="subcellular location">
    <subcellularLocation>
        <location evidence="1">Cell membrane</location>
        <topology evidence="1">Multi-pass membrane protein</topology>
    </subcellularLocation>
</comment>
<dbReference type="PANTHER" id="PTHR40035:SF1">
    <property type="entry name" value="ATP SYNTHASE PROTEIN I"/>
    <property type="match status" value="1"/>
</dbReference>
<sequence length="122" mass="13907">MSQYQNMIARERKMMFYLLAIWVLGAGFTPYPQIFLGLLLGSIASFYNLYLLQRKINDFAEAVEKKQSTKGLGTISRFAAAALAIIIALQFENYFHIIAVLIGIMTSYLVIMIDLVIFKIRD</sequence>
<dbReference type="Proteomes" id="UP000621492">
    <property type="component" value="Unassembled WGS sequence"/>
</dbReference>
<protein>
    <submittedName>
        <fullName evidence="7">ATP synthase protein I</fullName>
    </submittedName>
</protein>
<feature type="transmembrane region" description="Helical" evidence="6">
    <location>
        <begin position="72"/>
        <end position="91"/>
    </location>
</feature>
<keyword evidence="3 6" id="KW-0812">Transmembrane</keyword>
<dbReference type="InterPro" id="IPR039072">
    <property type="entry name" value="ATP_synth_I_Bacilli"/>
</dbReference>
<dbReference type="RefSeq" id="WP_088052209.1">
    <property type="nucleotide sequence ID" value="NZ_BMJD01000042.1"/>
</dbReference>
<evidence type="ECO:0000256" key="5">
    <source>
        <dbReference type="ARBA" id="ARBA00023136"/>
    </source>
</evidence>
<feature type="transmembrane region" description="Helical" evidence="6">
    <location>
        <begin position="12"/>
        <end position="28"/>
    </location>
</feature>
<keyword evidence="4 6" id="KW-1133">Transmembrane helix</keyword>